<dbReference type="Proteomes" id="UP001319861">
    <property type="component" value="Chromosome"/>
</dbReference>
<dbReference type="InterPro" id="IPR016163">
    <property type="entry name" value="Ald_DH_C"/>
</dbReference>
<evidence type="ECO:0000313" key="5">
    <source>
        <dbReference type="EMBL" id="BCT77801.1"/>
    </source>
</evidence>
<evidence type="ECO:0000256" key="3">
    <source>
        <dbReference type="ARBA" id="ARBA00023002"/>
    </source>
</evidence>
<dbReference type="InterPro" id="IPR044148">
    <property type="entry name" value="ALDH_GabD1-like"/>
</dbReference>
<evidence type="ECO:0000256" key="1">
    <source>
        <dbReference type="ARBA" id="ARBA00009986"/>
    </source>
</evidence>
<dbReference type="InterPro" id="IPR016161">
    <property type="entry name" value="Ald_DH/histidinol_DH"/>
</dbReference>
<evidence type="ECO:0000256" key="2">
    <source>
        <dbReference type="ARBA" id="ARBA00022857"/>
    </source>
</evidence>
<evidence type="ECO:0000313" key="6">
    <source>
        <dbReference type="Proteomes" id="UP001319861"/>
    </source>
</evidence>
<dbReference type="Gene3D" id="3.40.309.10">
    <property type="entry name" value="Aldehyde Dehydrogenase, Chain A, domain 2"/>
    <property type="match status" value="1"/>
</dbReference>
<keyword evidence="6" id="KW-1185">Reference proteome</keyword>
<protein>
    <submittedName>
        <fullName evidence="5">Succinate-semialdehyde dehydrogenase [NADP(+)]</fullName>
    </submittedName>
</protein>
<keyword evidence="2" id="KW-0521">NADP</keyword>
<proteinExistence type="inferred from homology"/>
<reference evidence="5 6" key="1">
    <citation type="journal article" date="2021" name="J. Biosci. Bioeng.">
        <title>Identification and characterization of a chc gene cluster responsible for the aromatization pathway of cyclohexanecarboxylate degradation in Sinomonas cyclohexanicum ATCC 51369.</title>
        <authorList>
            <person name="Yamamoto T."/>
            <person name="Hasegawa Y."/>
            <person name="Lau P.C.K."/>
            <person name="Iwaki H."/>
        </authorList>
    </citation>
    <scope>NUCLEOTIDE SEQUENCE [LARGE SCALE GENOMIC DNA]</scope>
    <source>
        <strain evidence="5 6">ATCC 51369</strain>
    </source>
</reference>
<dbReference type="EMBL" id="AP024525">
    <property type="protein sequence ID" value="BCT77801.1"/>
    <property type="molecule type" value="Genomic_DNA"/>
</dbReference>
<dbReference type="PANTHER" id="PTHR43217">
    <property type="entry name" value="SUCCINATE SEMIALDEHYDE DEHYDROGENASE [NAD(P)+] SAD"/>
    <property type="match status" value="1"/>
</dbReference>
<dbReference type="InterPro" id="IPR016162">
    <property type="entry name" value="Ald_DH_N"/>
</dbReference>
<dbReference type="CDD" id="cd07100">
    <property type="entry name" value="ALDH_SSADH1_GabD1"/>
    <property type="match status" value="1"/>
</dbReference>
<dbReference type="RefSeq" id="WP_229230471.1">
    <property type="nucleotide sequence ID" value="NZ_AP024525.1"/>
</dbReference>
<dbReference type="Pfam" id="PF00171">
    <property type="entry name" value="Aldedh"/>
    <property type="match status" value="1"/>
</dbReference>
<organism evidence="5 6">
    <name type="scientific">Sinomonas cyclohexanicum</name>
    <name type="common">Corynebacterium cyclohexanicum</name>
    <dbReference type="NCBI Taxonomy" id="322009"/>
    <lineage>
        <taxon>Bacteria</taxon>
        <taxon>Bacillati</taxon>
        <taxon>Actinomycetota</taxon>
        <taxon>Actinomycetes</taxon>
        <taxon>Micrococcales</taxon>
        <taxon>Micrococcaceae</taxon>
        <taxon>Sinomonas</taxon>
    </lineage>
</organism>
<dbReference type="SUPFAM" id="SSF53720">
    <property type="entry name" value="ALDH-like"/>
    <property type="match status" value="1"/>
</dbReference>
<gene>
    <name evidence="5" type="primary">ssdA</name>
    <name evidence="5" type="ORF">SCMU_36430</name>
</gene>
<comment type="similarity">
    <text evidence="1">Belongs to the aldehyde dehydrogenase family.</text>
</comment>
<dbReference type="Gene3D" id="3.40.605.10">
    <property type="entry name" value="Aldehyde Dehydrogenase, Chain A, domain 1"/>
    <property type="match status" value="1"/>
</dbReference>
<sequence length="458" mass="48512">MSYYRTTSPATGEILAEFEAATDAEILTAADAGQAAFEKWSLTDVAERSAALRRVAALYRERAAELARIIAREMGKPVRQGEGEVALVADIYDYYADNGPDFMADEHLTVRGGGEAIVRSAPVGLLLGIMPWNYPYYQVARFAAPNLMLGNTILLKHARNCPESALAMQEIFDDAGLPPGAYQNLFATNTQIADLLADPRVQGVSLTGSERAGSAVAEVAGRNLKKFVLELGGSDPFIVLDAADLDATVKAAVAGRMGNAGQACTASKRFIVVEDLYDAFVEKFTAMMAAIAPGDPLDPATRFGPVSSRAAAEELVEQVQDAVAKGAVLRTGGSLLDGPGAFLEPTVLTDVTPGMRAFEEELFGPVAVVYKVRDADEAVQLANSSPYGLGGSVFSSDVAAAKAVADRLETGMVFINAVADSQEDLPFGGVKRSGVGRELGRFGMEEFVNKKLIRTPQG</sequence>
<accession>A0ABM7PZQ8</accession>
<dbReference type="InterPro" id="IPR047110">
    <property type="entry name" value="GABD/Sad-like"/>
</dbReference>
<dbReference type="InterPro" id="IPR015590">
    <property type="entry name" value="Aldehyde_DH_dom"/>
</dbReference>
<evidence type="ECO:0000259" key="4">
    <source>
        <dbReference type="Pfam" id="PF00171"/>
    </source>
</evidence>
<dbReference type="PANTHER" id="PTHR43217:SF2">
    <property type="entry name" value="SUCCINATE-SEMIALDEHYDE DEHYDROGENASE [NADP(+)]"/>
    <property type="match status" value="1"/>
</dbReference>
<feature type="domain" description="Aldehyde dehydrogenase" evidence="4">
    <location>
        <begin position="4"/>
        <end position="452"/>
    </location>
</feature>
<keyword evidence="3" id="KW-0560">Oxidoreductase</keyword>
<name>A0ABM7PZQ8_SINCY</name>